<evidence type="ECO:0008006" key="4">
    <source>
        <dbReference type="Google" id="ProtNLM"/>
    </source>
</evidence>
<evidence type="ECO:0000256" key="1">
    <source>
        <dbReference type="SAM" id="MobiDB-lite"/>
    </source>
</evidence>
<proteinExistence type="predicted"/>
<protein>
    <recommendedName>
        <fullName evidence="4">Myb-like domain-containing protein</fullName>
    </recommendedName>
</protein>
<gene>
    <name evidence="2" type="ORF">LY89DRAFT_729689</name>
</gene>
<keyword evidence="3" id="KW-1185">Reference proteome</keyword>
<organism evidence="2 3">
    <name type="scientific">Mollisia scopiformis</name>
    <name type="common">Conifer needle endophyte fungus</name>
    <name type="synonym">Phialocephala scopiformis</name>
    <dbReference type="NCBI Taxonomy" id="149040"/>
    <lineage>
        <taxon>Eukaryota</taxon>
        <taxon>Fungi</taxon>
        <taxon>Dikarya</taxon>
        <taxon>Ascomycota</taxon>
        <taxon>Pezizomycotina</taxon>
        <taxon>Leotiomycetes</taxon>
        <taxon>Helotiales</taxon>
        <taxon>Mollisiaceae</taxon>
        <taxon>Mollisia</taxon>
    </lineage>
</organism>
<dbReference type="InParanoid" id="A0A194XL14"/>
<sequence>MERPFHQSHLDAFDGLDDDDADDLFAKLIAYACPVEILAERYRPWRTATPAQCIASVLGKFAPSGTEPEASSKSKKRKAGQTNDVREMSEEEPRKKKKKKKTSQSAFSSTASSSTASSSTASSSTASSSTAPPVNPAPSNAAPSNAVPANAPLAKAATIRGKWTDEEYQAIFEEMQRLQTAELAVSSKILTKDMKLYKELSARLMERPTPIYRTGLACKNFWIRFGKLRSKWDEKNGRHSNNLHGHSLQGILTQAEQAAKDKRMGKL</sequence>
<feature type="region of interest" description="Disordered" evidence="1">
    <location>
        <begin position="61"/>
        <end position="148"/>
    </location>
</feature>
<feature type="compositionally biased region" description="Basic and acidic residues" evidence="1">
    <location>
        <begin position="84"/>
        <end position="94"/>
    </location>
</feature>
<accession>A0A194XL14</accession>
<reference evidence="2 3" key="1">
    <citation type="submission" date="2015-10" db="EMBL/GenBank/DDBJ databases">
        <title>Full genome of DAOMC 229536 Phialocephala scopiformis, a fungal endophyte of spruce producing the potent anti-insectan compound rugulosin.</title>
        <authorList>
            <consortium name="DOE Joint Genome Institute"/>
            <person name="Walker A.K."/>
            <person name="Frasz S.L."/>
            <person name="Seifert K.A."/>
            <person name="Miller J.D."/>
            <person name="Mondo S.J."/>
            <person name="Labutti K."/>
            <person name="Lipzen A."/>
            <person name="Dockter R."/>
            <person name="Kennedy M."/>
            <person name="Grigoriev I.V."/>
            <person name="Spatafora J.W."/>
        </authorList>
    </citation>
    <scope>NUCLEOTIDE SEQUENCE [LARGE SCALE GENOMIC DNA]</scope>
    <source>
        <strain evidence="2 3">CBS 120377</strain>
    </source>
</reference>
<dbReference type="Proteomes" id="UP000070700">
    <property type="component" value="Unassembled WGS sequence"/>
</dbReference>
<evidence type="ECO:0000313" key="2">
    <source>
        <dbReference type="EMBL" id="KUJ20868.1"/>
    </source>
</evidence>
<name>A0A194XL14_MOLSC</name>
<dbReference type="RefSeq" id="XP_018075223.1">
    <property type="nucleotide sequence ID" value="XM_018219402.1"/>
</dbReference>
<dbReference type="GeneID" id="28829128"/>
<evidence type="ECO:0000313" key="3">
    <source>
        <dbReference type="Proteomes" id="UP000070700"/>
    </source>
</evidence>
<dbReference type="EMBL" id="KQ947408">
    <property type="protein sequence ID" value="KUJ20868.1"/>
    <property type="molecule type" value="Genomic_DNA"/>
</dbReference>
<dbReference type="OrthoDB" id="10541944at2759"/>
<feature type="compositionally biased region" description="Low complexity" evidence="1">
    <location>
        <begin position="103"/>
        <end position="148"/>
    </location>
</feature>
<dbReference type="AlphaFoldDB" id="A0A194XL14"/>
<dbReference type="KEGG" id="psco:LY89DRAFT_729689"/>